<proteinExistence type="predicted"/>
<feature type="non-terminal residue" evidence="2">
    <location>
        <position position="1"/>
    </location>
</feature>
<reference evidence="2 3" key="1">
    <citation type="submission" date="2015-01" db="EMBL/GenBank/DDBJ databases">
        <title>Evolution of Trichinella species and genotypes.</title>
        <authorList>
            <person name="Korhonen P.K."/>
            <person name="Edoardo P."/>
            <person name="Giuseppe L.R."/>
            <person name="Gasser R.B."/>
        </authorList>
    </citation>
    <scope>NUCLEOTIDE SEQUENCE [LARGE SCALE GENOMIC DNA]</scope>
    <source>
        <strain evidence="2">ISS588</strain>
    </source>
</reference>
<keyword evidence="3" id="KW-1185">Reference proteome</keyword>
<dbReference type="EMBL" id="JYDS01000006">
    <property type="protein sequence ID" value="KRZ33909.1"/>
    <property type="molecule type" value="Genomic_DNA"/>
</dbReference>
<protein>
    <submittedName>
        <fullName evidence="2">Uncharacterized protein</fullName>
    </submittedName>
</protein>
<feature type="compositionally biased region" description="Polar residues" evidence="1">
    <location>
        <begin position="57"/>
        <end position="79"/>
    </location>
</feature>
<evidence type="ECO:0000313" key="3">
    <source>
        <dbReference type="Proteomes" id="UP000054805"/>
    </source>
</evidence>
<name>A0A0V1JHE7_TRIPS</name>
<gene>
    <name evidence="2" type="ORF">T4B_4864</name>
</gene>
<evidence type="ECO:0000256" key="1">
    <source>
        <dbReference type="SAM" id="MobiDB-lite"/>
    </source>
</evidence>
<sequence>LCACCVVYVRLVFKRPMGNKLRKQVGTVVVGKRHSDGAGPLPTEQAPSNKPPPTVVIQESSGDTSALPQQGTTAATSAESNKKRKNKFCVEEKEGEGRQSDAGDGDGDDDGGDGGCGWVACCEGGDNSIDRNVSIAAAAVDHLVSVL</sequence>
<dbReference type="AlphaFoldDB" id="A0A0V1JHE7"/>
<feature type="region of interest" description="Disordered" evidence="1">
    <location>
        <begin position="32"/>
        <end position="113"/>
    </location>
</feature>
<evidence type="ECO:0000313" key="2">
    <source>
        <dbReference type="EMBL" id="KRZ33909.1"/>
    </source>
</evidence>
<organism evidence="2 3">
    <name type="scientific">Trichinella pseudospiralis</name>
    <name type="common">Parasitic roundworm</name>
    <dbReference type="NCBI Taxonomy" id="6337"/>
    <lineage>
        <taxon>Eukaryota</taxon>
        <taxon>Metazoa</taxon>
        <taxon>Ecdysozoa</taxon>
        <taxon>Nematoda</taxon>
        <taxon>Enoplea</taxon>
        <taxon>Dorylaimia</taxon>
        <taxon>Trichinellida</taxon>
        <taxon>Trichinellidae</taxon>
        <taxon>Trichinella</taxon>
    </lineage>
</organism>
<accession>A0A0V1JHE7</accession>
<dbReference type="Proteomes" id="UP000054805">
    <property type="component" value="Unassembled WGS sequence"/>
</dbReference>
<feature type="compositionally biased region" description="Acidic residues" evidence="1">
    <location>
        <begin position="103"/>
        <end position="112"/>
    </location>
</feature>
<comment type="caution">
    <text evidence="2">The sequence shown here is derived from an EMBL/GenBank/DDBJ whole genome shotgun (WGS) entry which is preliminary data.</text>
</comment>
<feature type="compositionally biased region" description="Basic and acidic residues" evidence="1">
    <location>
        <begin position="88"/>
        <end position="101"/>
    </location>
</feature>